<dbReference type="InterPro" id="IPR013785">
    <property type="entry name" value="Aldolase_TIM"/>
</dbReference>
<dbReference type="EC" id="2.5.1.3" evidence="9"/>
<keyword evidence="2 9" id="KW-0808">Transferase</keyword>
<evidence type="ECO:0000256" key="5">
    <source>
        <dbReference type="ARBA" id="ARBA00022977"/>
    </source>
</evidence>
<feature type="binding site" evidence="9">
    <location>
        <begin position="50"/>
        <end position="54"/>
    </location>
    <ligand>
        <name>4-amino-2-methyl-5-(diphosphooxymethyl)pyrimidine</name>
        <dbReference type="ChEBI" id="CHEBI:57841"/>
    </ligand>
</feature>
<feature type="binding site" evidence="9">
    <location>
        <position position="178"/>
    </location>
    <ligand>
        <name>2-[(2R,5Z)-2-carboxy-4-methylthiazol-5(2H)-ylidene]ethyl phosphate</name>
        <dbReference type="ChEBI" id="CHEBI:62899"/>
    </ligand>
</feature>
<gene>
    <name evidence="9 13" type="primary">thiE</name>
    <name evidence="13" type="ORF">KTAU_17270</name>
</gene>
<dbReference type="Pfam" id="PF02581">
    <property type="entry name" value="TMP-TENI"/>
    <property type="match status" value="1"/>
</dbReference>
<reference evidence="13 14" key="1">
    <citation type="journal article" date="2019" name="Int. J. Syst. Evol. Microbiol.">
        <title>Thermogemmatispora aurantia sp. nov. and Thermogemmatispora argillosa sp. nov., within the class Ktedonobacteria, and emended description of the genus Thermogemmatispora.</title>
        <authorList>
            <person name="Zheng Y."/>
            <person name="Wang C.M."/>
            <person name="Sakai Y."/>
            <person name="Abe K."/>
            <person name="Yokota A."/>
            <person name="Yabe S."/>
        </authorList>
    </citation>
    <scope>NUCLEOTIDE SEQUENCE [LARGE SCALE GENOMIC DNA]</scope>
    <source>
        <strain evidence="13 14">A1-2</strain>
    </source>
</reference>
<evidence type="ECO:0000256" key="6">
    <source>
        <dbReference type="ARBA" id="ARBA00047334"/>
    </source>
</evidence>
<keyword evidence="4 9" id="KW-0460">Magnesium</keyword>
<dbReference type="EMBL" id="BKZV01000002">
    <property type="protein sequence ID" value="GER83090.1"/>
    <property type="molecule type" value="Genomic_DNA"/>
</dbReference>
<dbReference type="InterPro" id="IPR036206">
    <property type="entry name" value="ThiamineP_synth_sf"/>
</dbReference>
<feature type="binding site" evidence="9">
    <location>
        <position position="82"/>
    </location>
    <ligand>
        <name>4-amino-2-methyl-5-(diphosphooxymethyl)pyrimidine</name>
        <dbReference type="ChEBI" id="CHEBI:57841"/>
    </ligand>
</feature>
<feature type="binding site" evidence="9">
    <location>
        <position position="121"/>
    </location>
    <ligand>
        <name>4-amino-2-methyl-5-(diphosphooxymethyl)pyrimidine</name>
        <dbReference type="ChEBI" id="CHEBI:57841"/>
    </ligand>
</feature>
<dbReference type="InterPro" id="IPR022998">
    <property type="entry name" value="ThiamineP_synth_TenI"/>
</dbReference>
<proteinExistence type="inferred from homology"/>
<dbReference type="InterPro" id="IPR034291">
    <property type="entry name" value="TMP_synthase"/>
</dbReference>
<dbReference type="AlphaFoldDB" id="A0A5J4K8R6"/>
<keyword evidence="14" id="KW-1185">Reference proteome</keyword>
<evidence type="ECO:0000256" key="4">
    <source>
        <dbReference type="ARBA" id="ARBA00022842"/>
    </source>
</evidence>
<sequence>MVELLPCGWKREELMPRLALHVLTDREWSRGRDMQTVAAAALAGGATIIQLRDKQATTRTLVEEGLALRELTRRHGALLIVNDRVDVALAIEADGAHVGQDDMPVALARKLLGPGRILGVSAGNLAEAEQAVAEGADYLGVGPIYPTRGKADAGPATGPALLQAISARYRVPLVAIGGITAANTPEVIAAGACGVAVITSVVAAEDITAAARAIAEQVRAARAAAGLTGEAT</sequence>
<dbReference type="SUPFAM" id="SSF51391">
    <property type="entry name" value="Thiamin phosphate synthase"/>
    <property type="match status" value="1"/>
</dbReference>
<comment type="similarity">
    <text evidence="9 10">Belongs to the thiamine-phosphate synthase family.</text>
</comment>
<evidence type="ECO:0000256" key="3">
    <source>
        <dbReference type="ARBA" id="ARBA00022723"/>
    </source>
</evidence>
<name>A0A5J4K8R6_9CHLR</name>
<evidence type="ECO:0000256" key="8">
    <source>
        <dbReference type="ARBA" id="ARBA00047883"/>
    </source>
</evidence>
<dbReference type="FunFam" id="3.20.20.70:FF:000096">
    <property type="entry name" value="Thiamine-phosphate synthase"/>
    <property type="match status" value="1"/>
</dbReference>
<keyword evidence="3 9" id="KW-0479">Metal-binding</keyword>
<dbReference type="GO" id="GO:0005737">
    <property type="term" value="C:cytoplasm"/>
    <property type="evidence" value="ECO:0007669"/>
    <property type="project" value="TreeGrafter"/>
</dbReference>
<dbReference type="PANTHER" id="PTHR20857:SF15">
    <property type="entry name" value="THIAMINE-PHOSPHATE SYNTHASE"/>
    <property type="match status" value="1"/>
</dbReference>
<dbReference type="GO" id="GO:0000287">
    <property type="term" value="F:magnesium ion binding"/>
    <property type="evidence" value="ECO:0007669"/>
    <property type="project" value="UniProtKB-UniRule"/>
</dbReference>
<protein>
    <recommendedName>
        <fullName evidence="9">Thiamine-phosphate synthase</fullName>
        <shortName evidence="9">TP synthase</shortName>
        <shortName evidence="9">TPS</shortName>
        <ecNumber evidence="9">2.5.1.3</ecNumber>
    </recommendedName>
    <alternativeName>
        <fullName evidence="9">Thiamine-phosphate pyrophosphorylase</fullName>
        <shortName evidence="9">TMP pyrophosphorylase</shortName>
        <shortName evidence="9">TMP-PPase</shortName>
    </alternativeName>
</protein>
<dbReference type="PANTHER" id="PTHR20857">
    <property type="entry name" value="THIAMINE-PHOSPHATE PYROPHOSPHORYLASE"/>
    <property type="match status" value="1"/>
</dbReference>
<feature type="binding site" evidence="9">
    <location>
        <position position="102"/>
    </location>
    <ligand>
        <name>Mg(2+)</name>
        <dbReference type="ChEBI" id="CHEBI:18420"/>
    </ligand>
</feature>
<comment type="catalytic activity">
    <reaction evidence="6 9 10">
        <text>4-methyl-5-(2-phosphooxyethyl)-thiazole + 4-amino-2-methyl-5-(diphosphooxymethyl)pyrimidine + H(+) = thiamine phosphate + diphosphate</text>
        <dbReference type="Rhea" id="RHEA:22328"/>
        <dbReference type="ChEBI" id="CHEBI:15378"/>
        <dbReference type="ChEBI" id="CHEBI:33019"/>
        <dbReference type="ChEBI" id="CHEBI:37575"/>
        <dbReference type="ChEBI" id="CHEBI:57841"/>
        <dbReference type="ChEBI" id="CHEBI:58296"/>
        <dbReference type="EC" id="2.5.1.3"/>
    </reaction>
</comment>
<feature type="binding site" evidence="9">
    <location>
        <position position="150"/>
    </location>
    <ligand>
        <name>4-amino-2-methyl-5-(diphosphooxymethyl)pyrimidine</name>
        <dbReference type="ChEBI" id="CHEBI:57841"/>
    </ligand>
</feature>
<feature type="binding site" evidence="9">
    <location>
        <begin position="198"/>
        <end position="199"/>
    </location>
    <ligand>
        <name>2-[(2R,5Z)-2-carboxy-4-methylthiazol-5(2H)-ylidene]ethyl phosphate</name>
        <dbReference type="ChEBI" id="CHEBI:62899"/>
    </ligand>
</feature>
<keyword evidence="5 9" id="KW-0784">Thiamine biosynthesis</keyword>
<comment type="caution">
    <text evidence="13">The sequence shown here is derived from an EMBL/GenBank/DDBJ whole genome shotgun (WGS) entry which is preliminary data.</text>
</comment>
<dbReference type="Proteomes" id="UP000334820">
    <property type="component" value="Unassembled WGS sequence"/>
</dbReference>
<dbReference type="GO" id="GO:0009228">
    <property type="term" value="P:thiamine biosynthetic process"/>
    <property type="evidence" value="ECO:0007669"/>
    <property type="project" value="UniProtKB-KW"/>
</dbReference>
<dbReference type="HAMAP" id="MF_00097">
    <property type="entry name" value="TMP_synthase"/>
    <property type="match status" value="1"/>
</dbReference>
<dbReference type="GO" id="GO:0009229">
    <property type="term" value="P:thiamine diphosphate biosynthetic process"/>
    <property type="evidence" value="ECO:0007669"/>
    <property type="project" value="UniProtKB-UniRule"/>
</dbReference>
<dbReference type="Gene3D" id="3.20.20.70">
    <property type="entry name" value="Aldolase class I"/>
    <property type="match status" value="1"/>
</dbReference>
<evidence type="ECO:0000256" key="1">
    <source>
        <dbReference type="ARBA" id="ARBA00005165"/>
    </source>
</evidence>
<evidence type="ECO:0000256" key="11">
    <source>
        <dbReference type="RuleBase" id="RU004253"/>
    </source>
</evidence>
<comment type="catalytic activity">
    <reaction evidence="8 9 10">
        <text>2-[(2R,5Z)-2-carboxy-4-methylthiazol-5(2H)-ylidene]ethyl phosphate + 4-amino-2-methyl-5-(diphosphooxymethyl)pyrimidine + 2 H(+) = thiamine phosphate + CO2 + diphosphate</text>
        <dbReference type="Rhea" id="RHEA:47844"/>
        <dbReference type="ChEBI" id="CHEBI:15378"/>
        <dbReference type="ChEBI" id="CHEBI:16526"/>
        <dbReference type="ChEBI" id="CHEBI:33019"/>
        <dbReference type="ChEBI" id="CHEBI:37575"/>
        <dbReference type="ChEBI" id="CHEBI:57841"/>
        <dbReference type="ChEBI" id="CHEBI:62899"/>
        <dbReference type="EC" id="2.5.1.3"/>
    </reaction>
</comment>
<dbReference type="UniPathway" id="UPA00060">
    <property type="reaction ID" value="UER00141"/>
</dbReference>
<evidence type="ECO:0000256" key="7">
    <source>
        <dbReference type="ARBA" id="ARBA00047851"/>
    </source>
</evidence>
<evidence type="ECO:0000256" key="2">
    <source>
        <dbReference type="ARBA" id="ARBA00022679"/>
    </source>
</evidence>
<organism evidence="13 14">
    <name type="scientific">Thermogemmatispora aurantia</name>
    <dbReference type="NCBI Taxonomy" id="2045279"/>
    <lineage>
        <taxon>Bacteria</taxon>
        <taxon>Bacillati</taxon>
        <taxon>Chloroflexota</taxon>
        <taxon>Ktedonobacteria</taxon>
        <taxon>Thermogemmatisporales</taxon>
        <taxon>Thermogemmatisporaceae</taxon>
        <taxon>Thermogemmatispora</taxon>
    </lineage>
</organism>
<evidence type="ECO:0000259" key="12">
    <source>
        <dbReference type="Pfam" id="PF02581"/>
    </source>
</evidence>
<comment type="cofactor">
    <cofactor evidence="9">
        <name>Mg(2+)</name>
        <dbReference type="ChEBI" id="CHEBI:18420"/>
    </cofactor>
    <text evidence="9">Binds 1 Mg(2+) ion per subunit.</text>
</comment>
<dbReference type="NCBIfam" id="TIGR00693">
    <property type="entry name" value="thiE"/>
    <property type="match status" value="1"/>
</dbReference>
<evidence type="ECO:0000256" key="10">
    <source>
        <dbReference type="RuleBase" id="RU003826"/>
    </source>
</evidence>
<comment type="function">
    <text evidence="9">Condenses 4-methyl-5-(beta-hydroxyethyl)thiazole monophosphate (THZ-P) and 2-methyl-4-amino-5-hydroxymethyl pyrimidine pyrophosphate (HMP-PP) to form thiamine monophosphate (TMP).</text>
</comment>
<evidence type="ECO:0000313" key="14">
    <source>
        <dbReference type="Proteomes" id="UP000334820"/>
    </source>
</evidence>
<comment type="pathway">
    <text evidence="1 9 11">Cofactor biosynthesis; thiamine diphosphate biosynthesis; thiamine phosphate from 4-amino-2-methyl-5-diphosphomethylpyrimidine and 4-methyl-5-(2-phosphoethyl)-thiazole: step 1/1.</text>
</comment>
<comment type="caution">
    <text evidence="9">Lacks conserved residue(s) required for the propagation of feature annotation.</text>
</comment>
<accession>A0A5J4K8R6</accession>
<feature type="domain" description="Thiamine phosphate synthase/TenI" evidence="12">
    <location>
        <begin position="21"/>
        <end position="200"/>
    </location>
</feature>
<dbReference type="GO" id="GO:0004789">
    <property type="term" value="F:thiamine-phosphate diphosphorylase activity"/>
    <property type="evidence" value="ECO:0007669"/>
    <property type="project" value="UniProtKB-UniRule"/>
</dbReference>
<feature type="binding site" evidence="9">
    <location>
        <position position="83"/>
    </location>
    <ligand>
        <name>Mg(2+)</name>
        <dbReference type="ChEBI" id="CHEBI:18420"/>
    </ligand>
</feature>
<comment type="catalytic activity">
    <reaction evidence="7 9 10">
        <text>2-(2-carboxy-4-methylthiazol-5-yl)ethyl phosphate + 4-amino-2-methyl-5-(diphosphooxymethyl)pyrimidine + 2 H(+) = thiamine phosphate + CO2 + diphosphate</text>
        <dbReference type="Rhea" id="RHEA:47848"/>
        <dbReference type="ChEBI" id="CHEBI:15378"/>
        <dbReference type="ChEBI" id="CHEBI:16526"/>
        <dbReference type="ChEBI" id="CHEBI:33019"/>
        <dbReference type="ChEBI" id="CHEBI:37575"/>
        <dbReference type="ChEBI" id="CHEBI:57841"/>
        <dbReference type="ChEBI" id="CHEBI:62890"/>
        <dbReference type="EC" id="2.5.1.3"/>
    </reaction>
</comment>
<evidence type="ECO:0000313" key="13">
    <source>
        <dbReference type="EMBL" id="GER83090.1"/>
    </source>
</evidence>
<evidence type="ECO:0000256" key="9">
    <source>
        <dbReference type="HAMAP-Rule" id="MF_00097"/>
    </source>
</evidence>
<dbReference type="CDD" id="cd00564">
    <property type="entry name" value="TMP_TenI"/>
    <property type="match status" value="1"/>
</dbReference>